<dbReference type="EMBL" id="GL732531">
    <property type="protein sequence ID" value="EFX85997.1"/>
    <property type="molecule type" value="Genomic_DNA"/>
</dbReference>
<dbReference type="HOGENOM" id="CLU_579049_0_0_1"/>
<dbReference type="InParanoid" id="E9G3F5"/>
<gene>
    <name evidence="2" type="ORF">DAPPUDRAFT_98362</name>
</gene>
<feature type="region of interest" description="Disordered" evidence="1">
    <location>
        <begin position="284"/>
        <end position="338"/>
    </location>
</feature>
<evidence type="ECO:0000256" key="1">
    <source>
        <dbReference type="SAM" id="MobiDB-lite"/>
    </source>
</evidence>
<dbReference type="PANTHER" id="PTHR36943:SF1">
    <property type="entry name" value="CCHC-TYPE DOMAIN-CONTAINING PROTEIN"/>
    <property type="match status" value="1"/>
</dbReference>
<name>E9G3F5_DAPPU</name>
<organism evidence="2 3">
    <name type="scientific">Daphnia pulex</name>
    <name type="common">Water flea</name>
    <dbReference type="NCBI Taxonomy" id="6669"/>
    <lineage>
        <taxon>Eukaryota</taxon>
        <taxon>Metazoa</taxon>
        <taxon>Ecdysozoa</taxon>
        <taxon>Arthropoda</taxon>
        <taxon>Crustacea</taxon>
        <taxon>Branchiopoda</taxon>
        <taxon>Diplostraca</taxon>
        <taxon>Cladocera</taxon>
        <taxon>Anomopoda</taxon>
        <taxon>Daphniidae</taxon>
        <taxon>Daphnia</taxon>
    </lineage>
</organism>
<dbReference type="KEGG" id="dpx:DAPPUDRAFT_98362"/>
<reference evidence="2 3" key="1">
    <citation type="journal article" date="2011" name="Science">
        <title>The ecoresponsive genome of Daphnia pulex.</title>
        <authorList>
            <person name="Colbourne J.K."/>
            <person name="Pfrender M.E."/>
            <person name="Gilbert D."/>
            <person name="Thomas W.K."/>
            <person name="Tucker A."/>
            <person name="Oakley T.H."/>
            <person name="Tokishita S."/>
            <person name="Aerts A."/>
            <person name="Arnold G.J."/>
            <person name="Basu M.K."/>
            <person name="Bauer D.J."/>
            <person name="Caceres C.E."/>
            <person name="Carmel L."/>
            <person name="Casola C."/>
            <person name="Choi J.H."/>
            <person name="Detter J.C."/>
            <person name="Dong Q."/>
            <person name="Dusheyko S."/>
            <person name="Eads B.D."/>
            <person name="Frohlich T."/>
            <person name="Geiler-Samerotte K.A."/>
            <person name="Gerlach D."/>
            <person name="Hatcher P."/>
            <person name="Jogdeo S."/>
            <person name="Krijgsveld J."/>
            <person name="Kriventseva E.V."/>
            <person name="Kultz D."/>
            <person name="Laforsch C."/>
            <person name="Lindquist E."/>
            <person name="Lopez J."/>
            <person name="Manak J.R."/>
            <person name="Muller J."/>
            <person name="Pangilinan J."/>
            <person name="Patwardhan R.P."/>
            <person name="Pitluck S."/>
            <person name="Pritham E.J."/>
            <person name="Rechtsteiner A."/>
            <person name="Rho M."/>
            <person name="Rogozin I.B."/>
            <person name="Sakarya O."/>
            <person name="Salamov A."/>
            <person name="Schaack S."/>
            <person name="Shapiro H."/>
            <person name="Shiga Y."/>
            <person name="Skalitzky C."/>
            <person name="Smith Z."/>
            <person name="Souvorov A."/>
            <person name="Sung W."/>
            <person name="Tang Z."/>
            <person name="Tsuchiya D."/>
            <person name="Tu H."/>
            <person name="Vos H."/>
            <person name="Wang M."/>
            <person name="Wolf Y.I."/>
            <person name="Yamagata H."/>
            <person name="Yamada T."/>
            <person name="Ye Y."/>
            <person name="Shaw J.R."/>
            <person name="Andrews J."/>
            <person name="Crease T.J."/>
            <person name="Tang H."/>
            <person name="Lucas S.M."/>
            <person name="Robertson H.M."/>
            <person name="Bork P."/>
            <person name="Koonin E.V."/>
            <person name="Zdobnov E.M."/>
            <person name="Grigoriev I.V."/>
            <person name="Lynch M."/>
            <person name="Boore J.L."/>
        </authorList>
    </citation>
    <scope>NUCLEOTIDE SEQUENCE [LARGE SCALE GENOMIC DNA]</scope>
</reference>
<sequence>MEVNQQDFTSSNCVTGPVINDGISTTSGEDLNNQSFLRLMAKVNEKNLIVLENERLANELSLLQSQLTTDSNSKLQMFQDVHDELAITKSELEKQKSVNTELTEINLRLTNDNSWLRRKIKDKDKLIASAPHQTYVQEDLEVPHQFTHNRTLFKPTKCHGDLLQHNSNTEEVGLRYLSVDKNPNELYPLSLLQEVRSNQKSPEKFDLLEKKDNQLKPEIRPNPEKSDFKEKKVNQTQVKPKDPHELPQNSEKYDLLEKKFNNKLLELNNEMLELNNKINFLLTPKDPHSLPQNPTEKSDLLGEKENEPQTKPEDPQVLGNPKVEQVPETHKKQSIGQNIKKSLLSAKELFQPRKQTELENNPAEIIEPDVEKSREKCVINGKTFPISNREGLPLKLAWVNYNVWKSIGKPKINQTGIYLTEDGLYGESDKDIPILGKIKVKIVINNKKSIIPILVVNNPLETNATKKIYIIK</sequence>
<evidence type="ECO:0000313" key="2">
    <source>
        <dbReference type="EMBL" id="EFX85997.1"/>
    </source>
</evidence>
<proteinExistence type="predicted"/>
<accession>E9G3F5</accession>
<dbReference type="PANTHER" id="PTHR36943">
    <property type="entry name" value="CCHC-TYPE DOMAIN-CONTAINING PROTEIN"/>
    <property type="match status" value="1"/>
</dbReference>
<keyword evidence="3" id="KW-1185">Reference proteome</keyword>
<protein>
    <submittedName>
        <fullName evidence="2">Uncharacterized protein</fullName>
    </submittedName>
</protein>
<evidence type="ECO:0000313" key="3">
    <source>
        <dbReference type="Proteomes" id="UP000000305"/>
    </source>
</evidence>
<feature type="region of interest" description="Disordered" evidence="1">
    <location>
        <begin position="202"/>
        <end position="252"/>
    </location>
</feature>
<dbReference type="Proteomes" id="UP000000305">
    <property type="component" value="Unassembled WGS sequence"/>
</dbReference>
<dbReference type="AlphaFoldDB" id="E9G3F5"/>
<feature type="compositionally biased region" description="Basic and acidic residues" evidence="1">
    <location>
        <begin position="296"/>
        <end position="314"/>
    </location>
</feature>